<keyword evidence="3" id="KW-1185">Reference proteome</keyword>
<protein>
    <recommendedName>
        <fullName evidence="4">DUF1304 domain-containing protein</fullName>
    </recommendedName>
</protein>
<dbReference type="RefSeq" id="WP_230097198.1">
    <property type="nucleotide sequence ID" value="NZ_CAKKNS010000007.1"/>
</dbReference>
<feature type="transmembrane region" description="Helical" evidence="1">
    <location>
        <begin position="103"/>
        <end position="120"/>
    </location>
</feature>
<dbReference type="EMBL" id="CAKKNS010000007">
    <property type="protein sequence ID" value="CAH0417166.1"/>
    <property type="molecule type" value="Genomic_DNA"/>
</dbReference>
<keyword evidence="1" id="KW-1133">Transmembrane helix</keyword>
<organism evidence="2 3">
    <name type="scientific">Periweissella fabaria</name>
    <dbReference type="NCBI Taxonomy" id="546157"/>
    <lineage>
        <taxon>Bacteria</taxon>
        <taxon>Bacillati</taxon>
        <taxon>Bacillota</taxon>
        <taxon>Bacilli</taxon>
        <taxon>Lactobacillales</taxon>
        <taxon>Lactobacillaceae</taxon>
        <taxon>Periweissella</taxon>
    </lineage>
</organism>
<sequence>MDILIKILSTLVAIEFIFIMYLETFATTSKKTAETFNLTEEDFTNDKVKLLLKNQGVYNGLIGMVVLYATFFALNGNAMLVGSMIYIILVAIYGAYSSSNISIFFKQATLSVITLVLLLLF</sequence>
<name>A0ABN8BKU9_9LACO</name>
<accession>A0ABN8BKU9</accession>
<reference evidence="2 3" key="1">
    <citation type="submission" date="2021-11" db="EMBL/GenBank/DDBJ databases">
        <authorList>
            <person name="Depoorter E."/>
        </authorList>
    </citation>
    <scope>NUCLEOTIDE SEQUENCE [LARGE SCALE GENOMIC DNA]</scope>
    <source>
        <strain evidence="2 3">LMG 24289</strain>
    </source>
</reference>
<feature type="transmembrane region" description="Helical" evidence="1">
    <location>
        <begin position="80"/>
        <end position="96"/>
    </location>
</feature>
<dbReference type="PANTHER" id="PTHR38446:SF1">
    <property type="entry name" value="BLL0914 PROTEIN"/>
    <property type="match status" value="1"/>
</dbReference>
<dbReference type="Pfam" id="PF06993">
    <property type="entry name" value="DUF1304"/>
    <property type="match status" value="1"/>
</dbReference>
<comment type="caution">
    <text evidence="2">The sequence shown here is derived from an EMBL/GenBank/DDBJ whole genome shotgun (WGS) entry which is preliminary data.</text>
</comment>
<evidence type="ECO:0000256" key="1">
    <source>
        <dbReference type="SAM" id="Phobius"/>
    </source>
</evidence>
<feature type="transmembrane region" description="Helical" evidence="1">
    <location>
        <begin position="56"/>
        <end position="74"/>
    </location>
</feature>
<dbReference type="InterPro" id="IPR009732">
    <property type="entry name" value="DUF1304"/>
</dbReference>
<feature type="transmembrane region" description="Helical" evidence="1">
    <location>
        <begin position="6"/>
        <end position="22"/>
    </location>
</feature>
<keyword evidence="1" id="KW-0812">Transmembrane</keyword>
<gene>
    <name evidence="2" type="ORF">WFA24289_01495</name>
</gene>
<evidence type="ECO:0000313" key="2">
    <source>
        <dbReference type="EMBL" id="CAH0417166.1"/>
    </source>
</evidence>
<dbReference type="PANTHER" id="PTHR38446">
    <property type="entry name" value="BLL0914 PROTEIN"/>
    <property type="match status" value="1"/>
</dbReference>
<proteinExistence type="predicted"/>
<keyword evidence="1" id="KW-0472">Membrane</keyword>
<evidence type="ECO:0000313" key="3">
    <source>
        <dbReference type="Proteomes" id="UP000789707"/>
    </source>
</evidence>
<evidence type="ECO:0008006" key="4">
    <source>
        <dbReference type="Google" id="ProtNLM"/>
    </source>
</evidence>
<dbReference type="Proteomes" id="UP000789707">
    <property type="component" value="Unassembled WGS sequence"/>
</dbReference>